<feature type="compositionally biased region" description="Basic and acidic residues" evidence="8">
    <location>
        <begin position="89"/>
        <end position="107"/>
    </location>
</feature>
<protein>
    <submittedName>
        <fullName evidence="11">Uncharacterized protein</fullName>
    </submittedName>
</protein>
<dbReference type="InterPro" id="IPR027417">
    <property type="entry name" value="P-loop_NTPase"/>
</dbReference>
<organism evidence="11 12">
    <name type="scientific">Littorina saxatilis</name>
    <dbReference type="NCBI Taxonomy" id="31220"/>
    <lineage>
        <taxon>Eukaryota</taxon>
        <taxon>Metazoa</taxon>
        <taxon>Spiralia</taxon>
        <taxon>Lophotrochozoa</taxon>
        <taxon>Mollusca</taxon>
        <taxon>Gastropoda</taxon>
        <taxon>Caenogastropoda</taxon>
        <taxon>Littorinimorpha</taxon>
        <taxon>Littorinoidea</taxon>
        <taxon>Littorinidae</taxon>
        <taxon>Littorina</taxon>
    </lineage>
</organism>
<dbReference type="InterPro" id="IPR001876">
    <property type="entry name" value="Znf_RanBP2"/>
</dbReference>
<evidence type="ECO:0000313" key="12">
    <source>
        <dbReference type="Proteomes" id="UP001374579"/>
    </source>
</evidence>
<feature type="compositionally biased region" description="Polar residues" evidence="8">
    <location>
        <begin position="215"/>
        <end position="225"/>
    </location>
</feature>
<dbReference type="SUPFAM" id="SSF52540">
    <property type="entry name" value="P-loop containing nucleoside triphosphate hydrolases"/>
    <property type="match status" value="1"/>
</dbReference>
<dbReference type="GO" id="GO:0005525">
    <property type="term" value="F:GTP binding"/>
    <property type="evidence" value="ECO:0007669"/>
    <property type="project" value="UniProtKB-KW"/>
</dbReference>
<dbReference type="Gene3D" id="3.40.50.300">
    <property type="entry name" value="P-loop containing nucleotide triphosphate hydrolases"/>
    <property type="match status" value="1"/>
</dbReference>
<evidence type="ECO:0000256" key="2">
    <source>
        <dbReference type="ARBA" id="ARBA00022723"/>
    </source>
</evidence>
<comment type="caution">
    <text evidence="11">The sequence shown here is derived from an EMBL/GenBank/DDBJ whole genome shotgun (WGS) entry which is preliminary data.</text>
</comment>
<dbReference type="InterPro" id="IPR045058">
    <property type="entry name" value="GIMA/IAN/Toc"/>
</dbReference>
<dbReference type="PROSITE" id="PS01358">
    <property type="entry name" value="ZF_RANBP2_1"/>
    <property type="match status" value="2"/>
</dbReference>
<gene>
    <name evidence="11" type="ORF">V1264_006354</name>
</gene>
<keyword evidence="5" id="KW-0862">Zinc</keyword>
<dbReference type="EMBL" id="JBAMIC010000018">
    <property type="protein sequence ID" value="KAK7094864.1"/>
    <property type="molecule type" value="Genomic_DNA"/>
</dbReference>
<evidence type="ECO:0000256" key="6">
    <source>
        <dbReference type="ARBA" id="ARBA00023134"/>
    </source>
</evidence>
<sequence>MWVCTACTFENDAKSFQCGVCALPRHAATENTTAWWQCPKCCQMNKERLAHCAFCLRRKPEEQKEGAKNYETSEQKHNRTTTTTSADTDCTRVQDKEKRKEQPERETVESSWSCGKLYKSAVQAVTPYLPQFTTPEPPVSDTPTVPEAKTNRSNLRQPLSSSRPVSGQFPEFSVNDLKLDSSVDRKISEQDPFYLDWSTVAIGDDLSGSDTDLMTRSADNASPLFTDSEPEQLDATTDGEDQGDMRTVEEGRNREEIVGEVQQDVLRVKENQNGVETVQDDQNDAHAVEEDIEFPDQECRLVLVGKTGNGKSSLGNTLLGLNRFQSCPDFASTTTKCQRHNTVRFGVHLEVVDTPGLFDTEMDRESIIREIAKCFGMVAPGLHAIILVLRIGVKFTREENSAVEEVYKLFGHHFLRFLVIVFTHGDRLENGRDAGKEDALKAMLDSAPEKLRELIDHANNRFVVFDNTADVETKNRQVRQLLITIKNLLAVNGGQPFNSLTLLDVELCMRNRETELKSLYEGTGARRGEAEERAVDSFHYRDIAREELAQERPLLDVVKSQVLPVLVPVLRDVFRTLVVTSVKYGRCSLQ</sequence>
<keyword evidence="6" id="KW-0342">GTP-binding</keyword>
<evidence type="ECO:0000256" key="4">
    <source>
        <dbReference type="ARBA" id="ARBA00022771"/>
    </source>
</evidence>
<dbReference type="PROSITE" id="PS51720">
    <property type="entry name" value="G_AIG1"/>
    <property type="match status" value="1"/>
</dbReference>
<dbReference type="Pfam" id="PF04548">
    <property type="entry name" value="AIG1"/>
    <property type="match status" value="1"/>
</dbReference>
<proteinExistence type="inferred from homology"/>
<dbReference type="GO" id="GO:0008270">
    <property type="term" value="F:zinc ion binding"/>
    <property type="evidence" value="ECO:0007669"/>
    <property type="project" value="UniProtKB-KW"/>
</dbReference>
<dbReference type="AlphaFoldDB" id="A0AAN9G4U1"/>
<evidence type="ECO:0000256" key="7">
    <source>
        <dbReference type="PROSITE-ProRule" id="PRU00322"/>
    </source>
</evidence>
<evidence type="ECO:0000256" key="1">
    <source>
        <dbReference type="ARBA" id="ARBA00008535"/>
    </source>
</evidence>
<feature type="compositionally biased region" description="Basic and acidic residues" evidence="8">
    <location>
        <begin position="65"/>
        <end position="77"/>
    </location>
</feature>
<evidence type="ECO:0000259" key="9">
    <source>
        <dbReference type="PROSITE" id="PS50199"/>
    </source>
</evidence>
<dbReference type="InterPro" id="IPR006703">
    <property type="entry name" value="G_AIG1"/>
</dbReference>
<evidence type="ECO:0000259" key="10">
    <source>
        <dbReference type="PROSITE" id="PS51720"/>
    </source>
</evidence>
<dbReference type="PROSITE" id="PS50199">
    <property type="entry name" value="ZF_RANBP2_2"/>
    <property type="match status" value="1"/>
</dbReference>
<keyword evidence="2" id="KW-0479">Metal-binding</keyword>
<dbReference type="FunFam" id="3.40.50.300:FF:000840">
    <property type="entry name" value="Immune-associated nucleotide-binding protein 9"/>
    <property type="match status" value="1"/>
</dbReference>
<dbReference type="PANTHER" id="PTHR10903:SF184">
    <property type="entry name" value="GTP-BINDING PROTEIN A"/>
    <property type="match status" value="1"/>
</dbReference>
<feature type="region of interest" description="Disordered" evidence="8">
    <location>
        <begin position="65"/>
        <end position="107"/>
    </location>
</feature>
<reference evidence="11 12" key="1">
    <citation type="submission" date="2024-02" db="EMBL/GenBank/DDBJ databases">
        <title>Chromosome-scale genome assembly of the rough periwinkle Littorina saxatilis.</title>
        <authorList>
            <person name="De Jode A."/>
            <person name="Faria R."/>
            <person name="Formenti G."/>
            <person name="Sims Y."/>
            <person name="Smith T.P."/>
            <person name="Tracey A."/>
            <person name="Wood J.M.D."/>
            <person name="Zagrodzka Z.B."/>
            <person name="Johannesson K."/>
            <person name="Butlin R.K."/>
            <person name="Leder E.H."/>
        </authorList>
    </citation>
    <scope>NUCLEOTIDE SEQUENCE [LARGE SCALE GENOMIC DNA]</scope>
    <source>
        <strain evidence="11">Snail1</strain>
        <tissue evidence="11">Muscle</tissue>
    </source>
</reference>
<accession>A0AAN9G4U1</accession>
<feature type="compositionally biased region" description="Acidic residues" evidence="8">
    <location>
        <begin position="228"/>
        <end position="242"/>
    </location>
</feature>
<comment type="similarity">
    <text evidence="1">Belongs to the TRAFAC class TrmE-Era-EngA-EngB-Septin-like GTPase superfamily. AIG1/Toc34/Toc159-like paraseptin GTPase family. IAN subfamily.</text>
</comment>
<dbReference type="SMART" id="SM00547">
    <property type="entry name" value="ZnF_RBZ"/>
    <property type="match status" value="2"/>
</dbReference>
<feature type="region of interest" description="Disordered" evidence="8">
    <location>
        <begin position="130"/>
        <end position="167"/>
    </location>
</feature>
<keyword evidence="4 7" id="KW-0863">Zinc-finger</keyword>
<keyword evidence="3" id="KW-0547">Nucleotide-binding</keyword>
<evidence type="ECO:0000313" key="11">
    <source>
        <dbReference type="EMBL" id="KAK7094864.1"/>
    </source>
</evidence>
<feature type="compositionally biased region" description="Polar residues" evidence="8">
    <location>
        <begin position="151"/>
        <end position="165"/>
    </location>
</feature>
<evidence type="ECO:0000256" key="3">
    <source>
        <dbReference type="ARBA" id="ARBA00022741"/>
    </source>
</evidence>
<name>A0AAN9G4U1_9CAEN</name>
<evidence type="ECO:0000256" key="8">
    <source>
        <dbReference type="SAM" id="MobiDB-lite"/>
    </source>
</evidence>
<feature type="domain" description="AIG1-type G" evidence="10">
    <location>
        <begin position="296"/>
        <end position="506"/>
    </location>
</feature>
<dbReference type="Proteomes" id="UP001374579">
    <property type="component" value="Unassembled WGS sequence"/>
</dbReference>
<dbReference type="PANTHER" id="PTHR10903">
    <property type="entry name" value="GTPASE, IMAP FAMILY MEMBER-RELATED"/>
    <property type="match status" value="1"/>
</dbReference>
<feature type="region of interest" description="Disordered" evidence="8">
    <location>
        <begin position="215"/>
        <end position="244"/>
    </location>
</feature>
<keyword evidence="12" id="KW-1185">Reference proteome</keyword>
<evidence type="ECO:0000256" key="5">
    <source>
        <dbReference type="ARBA" id="ARBA00022833"/>
    </source>
</evidence>
<feature type="domain" description="RanBP2-type" evidence="9">
    <location>
        <begin position="1"/>
        <end position="27"/>
    </location>
</feature>